<accession>A0A7R8ZKT8</accession>
<dbReference type="EMBL" id="OB661194">
    <property type="protein sequence ID" value="CAD7227604.1"/>
    <property type="molecule type" value="Genomic_DNA"/>
</dbReference>
<proteinExistence type="predicted"/>
<dbReference type="AlphaFoldDB" id="A0A7R8ZKT8"/>
<gene>
    <name evidence="1" type="ORF">CTOB1V02_LOCUS5505</name>
</gene>
<protein>
    <submittedName>
        <fullName evidence="1">Uncharacterized protein</fullName>
    </submittedName>
</protein>
<name>A0A7R8ZKT8_9CRUS</name>
<reference evidence="1" key="1">
    <citation type="submission" date="2020-11" db="EMBL/GenBank/DDBJ databases">
        <authorList>
            <person name="Tran Van P."/>
        </authorList>
    </citation>
    <scope>NUCLEOTIDE SEQUENCE</scope>
</reference>
<evidence type="ECO:0000313" key="1">
    <source>
        <dbReference type="EMBL" id="CAD7227604.1"/>
    </source>
</evidence>
<sequence length="187" mass="21622">MGQPVSMICDDEKIALQEKLSEEEQVKLTEDRDTALADVYQEEVFDLQVSLVLNVFVNRHEINGPSKSIDHRLVASEKEDRAVSHQVFFGEFGIVHGSLDQIVQHISSLQNCSIPFALTSDLFDQVGIKHDRLFKHATRKHCHHFRRETEHQGQKKRIIPFVCSKSIRFLDEFLVRIFKNVEFSSEC</sequence>
<organism evidence="1">
    <name type="scientific">Cyprideis torosa</name>
    <dbReference type="NCBI Taxonomy" id="163714"/>
    <lineage>
        <taxon>Eukaryota</taxon>
        <taxon>Metazoa</taxon>
        <taxon>Ecdysozoa</taxon>
        <taxon>Arthropoda</taxon>
        <taxon>Crustacea</taxon>
        <taxon>Oligostraca</taxon>
        <taxon>Ostracoda</taxon>
        <taxon>Podocopa</taxon>
        <taxon>Podocopida</taxon>
        <taxon>Cytherocopina</taxon>
        <taxon>Cytheroidea</taxon>
        <taxon>Cytherideidae</taxon>
        <taxon>Cyprideis</taxon>
    </lineage>
</organism>